<sequence>MSSRVCRTCGGSDIDVDQARGSAVCTGCGSVLEDNIIVSEVQFVEGSGGVSSAVGQFVSADGPVKAPLLGSGFHTSVGKESRAQTLQGGKRQIQQLGSQLQLNQHCLDTAFNFFKMVVSKHLTRGRKTEHVIAACLYLVCRTEGTPRILVNVYILGKTFLLLARELCINAPAIDPCLYIPRFAHMLEFGVKTHEVSMTALRLVQRMKRDWMHTGRRPSGLCGAALLVAARMHKFRRTVKDVISVVKVCQTTLRKRLTEFEDTPTSQLTIDEFMRVDLEQECDPPSFIAGQHKAKMQQLEQELARKLDDVEGEISCYKDEIETELEKSRPKLRGIYAAYTKEIDPEDAEVLSLTSDPEEPEVEDKELRVATQQLTQDFLCQVIQEEEGRGKKKDDSNKEPGSEKDVEGSQRQATPLAVILGKLPTATSLGLQPTCDESETREKQDGKKRNTRIISPGQYILNEREVEVKTELWMKQNAEYLKEQKEKEERIKKEKEQGTYKEKPKKSKKKKEQIEASTAGEAIERMLEKKKISSKINYEVLRDLNSRGTGSGGGSSPTFSCMKVRLLISSTPKKRKPAVQVNV</sequence>
<evidence type="ECO:0000256" key="13">
    <source>
        <dbReference type="SAM" id="Coils"/>
    </source>
</evidence>
<evidence type="ECO:0000256" key="10">
    <source>
        <dbReference type="ARBA" id="ARBA00023242"/>
    </source>
</evidence>
<keyword evidence="13" id="KW-0175">Coiled coil</keyword>
<accession>A0A671VVI0</accession>
<dbReference type="PANTHER" id="PTHR11618:SF4">
    <property type="entry name" value="TRANSCRIPTION FACTOR IIIB 90 KDA SUBUNIT"/>
    <property type="match status" value="1"/>
</dbReference>
<dbReference type="GO" id="GO:0000126">
    <property type="term" value="C:transcription factor TFIIIB complex"/>
    <property type="evidence" value="ECO:0007669"/>
    <property type="project" value="TreeGrafter"/>
</dbReference>
<comment type="subcellular location">
    <subcellularLocation>
        <location evidence="1">Nucleus</location>
    </subcellularLocation>
</comment>
<feature type="domain" description="TFIIB-type" evidence="15">
    <location>
        <begin position="2"/>
        <end position="33"/>
    </location>
</feature>
<dbReference type="GO" id="GO:0070897">
    <property type="term" value="P:transcription preinitiation complex assembly"/>
    <property type="evidence" value="ECO:0007669"/>
    <property type="project" value="InterPro"/>
</dbReference>
<evidence type="ECO:0000256" key="9">
    <source>
        <dbReference type="ARBA" id="ARBA00023163"/>
    </source>
</evidence>
<keyword evidence="8" id="KW-0010">Activator</keyword>
<dbReference type="PROSITE" id="PS51134">
    <property type="entry name" value="ZF_TFIIB"/>
    <property type="match status" value="1"/>
</dbReference>
<dbReference type="GO" id="GO:0001006">
    <property type="term" value="F:RNA polymerase III type 3 promoter sequence-specific DNA binding"/>
    <property type="evidence" value="ECO:0007669"/>
    <property type="project" value="TreeGrafter"/>
</dbReference>
<name>A0A671VVI0_SPAAU</name>
<dbReference type="CDD" id="cd20554">
    <property type="entry name" value="CYCLIN_TFIIIB90_rpt2"/>
    <property type="match status" value="1"/>
</dbReference>
<feature type="region of interest" description="Disordered" evidence="14">
    <location>
        <begin position="385"/>
        <end position="456"/>
    </location>
</feature>
<dbReference type="GO" id="GO:0000995">
    <property type="term" value="F:RNA polymerase III general transcription initiation factor activity"/>
    <property type="evidence" value="ECO:0007669"/>
    <property type="project" value="TreeGrafter"/>
</dbReference>
<dbReference type="GO" id="GO:0008270">
    <property type="term" value="F:zinc ion binding"/>
    <property type="evidence" value="ECO:0007669"/>
    <property type="project" value="UniProtKB-KW"/>
</dbReference>
<keyword evidence="7" id="KW-0805">Transcription regulation</keyword>
<dbReference type="Ensembl" id="ENSSAUT00010032138.1">
    <property type="protein sequence ID" value="ENSSAUP00010030490.1"/>
    <property type="gene ID" value="ENSSAUG00010013070.1"/>
</dbReference>
<evidence type="ECO:0000256" key="8">
    <source>
        <dbReference type="ARBA" id="ARBA00023159"/>
    </source>
</evidence>
<evidence type="ECO:0000256" key="11">
    <source>
        <dbReference type="ARBA" id="ARBA00031009"/>
    </source>
</evidence>
<dbReference type="InterPro" id="IPR036915">
    <property type="entry name" value="Cyclin-like_sf"/>
</dbReference>
<reference evidence="16" key="2">
    <citation type="submission" date="2025-08" db="UniProtKB">
        <authorList>
            <consortium name="Ensembl"/>
        </authorList>
    </citation>
    <scope>IDENTIFICATION</scope>
</reference>
<evidence type="ECO:0000256" key="12">
    <source>
        <dbReference type="PROSITE-ProRule" id="PRU00469"/>
    </source>
</evidence>
<evidence type="ECO:0000259" key="15">
    <source>
        <dbReference type="PROSITE" id="PS51134"/>
    </source>
</evidence>
<dbReference type="InterPro" id="IPR011665">
    <property type="entry name" value="BRF1_TBP-bd_dom"/>
</dbReference>
<evidence type="ECO:0000256" key="2">
    <source>
        <dbReference type="ARBA" id="ARBA00010857"/>
    </source>
</evidence>
<keyword evidence="9" id="KW-0804">Transcription</keyword>
<keyword evidence="3" id="KW-0479">Metal-binding</keyword>
<dbReference type="Gene3D" id="2.20.25.10">
    <property type="match status" value="1"/>
</dbReference>
<dbReference type="Pfam" id="PF08271">
    <property type="entry name" value="Zn_Ribbon_TF"/>
    <property type="match status" value="1"/>
</dbReference>
<dbReference type="Proteomes" id="UP000472265">
    <property type="component" value="Chromosome 22"/>
</dbReference>
<keyword evidence="10" id="KW-0539">Nucleus</keyword>
<proteinExistence type="inferred from homology"/>
<dbReference type="FunFam" id="2.20.25.10:FF:000012">
    <property type="entry name" value="Putative transcription factor IIIB 90 kDa subunit"/>
    <property type="match status" value="1"/>
</dbReference>
<evidence type="ECO:0000313" key="16">
    <source>
        <dbReference type="Ensembl" id="ENSSAUP00010030490.1"/>
    </source>
</evidence>
<evidence type="ECO:0000256" key="5">
    <source>
        <dbReference type="ARBA" id="ARBA00022771"/>
    </source>
</evidence>
<keyword evidence="6" id="KW-0862">Zinc</keyword>
<evidence type="ECO:0000256" key="3">
    <source>
        <dbReference type="ARBA" id="ARBA00022723"/>
    </source>
</evidence>
<dbReference type="PANTHER" id="PTHR11618">
    <property type="entry name" value="TRANSCRIPTION INITIATION FACTOR IIB-RELATED"/>
    <property type="match status" value="1"/>
</dbReference>
<evidence type="ECO:0000256" key="7">
    <source>
        <dbReference type="ARBA" id="ARBA00023015"/>
    </source>
</evidence>
<dbReference type="PRINTS" id="PR00685">
    <property type="entry name" value="TIFACTORIIB"/>
</dbReference>
<dbReference type="SUPFAM" id="SSF57783">
    <property type="entry name" value="Zinc beta-ribbon"/>
    <property type="match status" value="1"/>
</dbReference>
<dbReference type="InterPro" id="IPR013763">
    <property type="entry name" value="Cyclin-like_dom"/>
</dbReference>
<dbReference type="Pfam" id="PF00382">
    <property type="entry name" value="TFIIB"/>
    <property type="match status" value="2"/>
</dbReference>
<dbReference type="FunFam" id="1.10.472.10:FF:000007">
    <property type="entry name" value="Transcription factor IIIB 90 kDa subunit"/>
    <property type="match status" value="1"/>
</dbReference>
<evidence type="ECO:0000256" key="4">
    <source>
        <dbReference type="ARBA" id="ARBA00022737"/>
    </source>
</evidence>
<dbReference type="SUPFAM" id="SSF47954">
    <property type="entry name" value="Cyclin-like"/>
    <property type="match status" value="2"/>
</dbReference>
<dbReference type="GeneTree" id="ENSGT00390000010349"/>
<evidence type="ECO:0000256" key="6">
    <source>
        <dbReference type="ARBA" id="ARBA00022833"/>
    </source>
</evidence>
<dbReference type="Pfam" id="PF07741">
    <property type="entry name" value="BRF1"/>
    <property type="match status" value="1"/>
</dbReference>
<reference evidence="16" key="3">
    <citation type="submission" date="2025-09" db="UniProtKB">
        <authorList>
            <consortium name="Ensembl"/>
        </authorList>
    </citation>
    <scope>IDENTIFICATION</scope>
</reference>
<keyword evidence="17" id="KW-1185">Reference proteome</keyword>
<feature type="region of interest" description="Disordered" evidence="14">
    <location>
        <begin position="482"/>
        <end position="516"/>
    </location>
</feature>
<feature type="coiled-coil region" evidence="13">
    <location>
        <begin position="288"/>
        <end position="326"/>
    </location>
</feature>
<keyword evidence="4" id="KW-0677">Repeat</keyword>
<dbReference type="GO" id="GO:0097550">
    <property type="term" value="C:transcription preinitiation complex"/>
    <property type="evidence" value="ECO:0007669"/>
    <property type="project" value="TreeGrafter"/>
</dbReference>
<dbReference type="InterPro" id="IPR000812">
    <property type="entry name" value="TFIIB"/>
</dbReference>
<comment type="similarity">
    <text evidence="2">Belongs to the TFIIB family.</text>
</comment>
<feature type="compositionally biased region" description="Basic and acidic residues" evidence="14">
    <location>
        <begin position="385"/>
        <end position="407"/>
    </location>
</feature>
<dbReference type="Gene3D" id="1.20.5.650">
    <property type="entry name" value="Single helix bin"/>
    <property type="match status" value="1"/>
</dbReference>
<dbReference type="GO" id="GO:0017025">
    <property type="term" value="F:TBP-class protein binding"/>
    <property type="evidence" value="ECO:0007669"/>
    <property type="project" value="InterPro"/>
</dbReference>
<gene>
    <name evidence="16" type="primary">BRF1</name>
    <name evidence="16" type="synonym">brf1b</name>
</gene>
<dbReference type="CDD" id="cd20553">
    <property type="entry name" value="CYCLIN_TFIIIB90_rpt1"/>
    <property type="match status" value="1"/>
</dbReference>
<protein>
    <recommendedName>
        <fullName evidence="11">B-related factor 1</fullName>
    </recommendedName>
</protein>
<dbReference type="SMART" id="SM00385">
    <property type="entry name" value="CYCLIN"/>
    <property type="match status" value="2"/>
</dbReference>
<evidence type="ECO:0000256" key="1">
    <source>
        <dbReference type="ARBA" id="ARBA00004123"/>
    </source>
</evidence>
<dbReference type="InterPro" id="IPR013150">
    <property type="entry name" value="TFIIB_cyclin"/>
</dbReference>
<keyword evidence="5 12" id="KW-0863">Zinc-finger</keyword>
<feature type="compositionally biased region" description="Basic and acidic residues" evidence="14">
    <location>
        <begin position="482"/>
        <end position="501"/>
    </location>
</feature>
<evidence type="ECO:0000256" key="14">
    <source>
        <dbReference type="SAM" id="MobiDB-lite"/>
    </source>
</evidence>
<reference evidence="16" key="1">
    <citation type="submission" date="2021-04" db="EMBL/GenBank/DDBJ databases">
        <authorList>
            <consortium name="Wellcome Sanger Institute Data Sharing"/>
        </authorList>
    </citation>
    <scope>NUCLEOTIDE SEQUENCE [LARGE SCALE GENOMIC DNA]</scope>
</reference>
<dbReference type="GO" id="GO:0005634">
    <property type="term" value="C:nucleus"/>
    <property type="evidence" value="ECO:0007669"/>
    <property type="project" value="UniProtKB-SubCell"/>
</dbReference>
<dbReference type="Gene3D" id="1.10.472.10">
    <property type="entry name" value="Cyclin-like"/>
    <property type="match status" value="2"/>
</dbReference>
<dbReference type="InterPro" id="IPR013137">
    <property type="entry name" value="Znf_TFIIB"/>
</dbReference>
<feature type="compositionally biased region" description="Basic and acidic residues" evidence="14">
    <location>
        <begin position="437"/>
        <end position="447"/>
    </location>
</feature>
<organism evidence="16 17">
    <name type="scientific">Sparus aurata</name>
    <name type="common">Gilthead sea bream</name>
    <dbReference type="NCBI Taxonomy" id="8175"/>
    <lineage>
        <taxon>Eukaryota</taxon>
        <taxon>Metazoa</taxon>
        <taxon>Chordata</taxon>
        <taxon>Craniata</taxon>
        <taxon>Vertebrata</taxon>
        <taxon>Euteleostomi</taxon>
        <taxon>Actinopterygii</taxon>
        <taxon>Neopterygii</taxon>
        <taxon>Teleostei</taxon>
        <taxon>Neoteleostei</taxon>
        <taxon>Acanthomorphata</taxon>
        <taxon>Eupercaria</taxon>
        <taxon>Spariformes</taxon>
        <taxon>Sparidae</taxon>
        <taxon>Sparus</taxon>
    </lineage>
</organism>
<evidence type="ECO:0000313" key="17">
    <source>
        <dbReference type="Proteomes" id="UP000472265"/>
    </source>
</evidence>
<dbReference type="FunFam" id="1.10.472.10:FF:000002">
    <property type="entry name" value="Transcription factor IIIB 90 kDa subunit"/>
    <property type="match status" value="1"/>
</dbReference>
<dbReference type="AlphaFoldDB" id="A0A671VVI0"/>